<evidence type="ECO:0000256" key="1">
    <source>
        <dbReference type="ARBA" id="ARBA00004123"/>
    </source>
</evidence>
<dbReference type="AlphaFoldDB" id="A0A9Q9CBP4"/>
<evidence type="ECO:0000259" key="11">
    <source>
        <dbReference type="Pfam" id="PF01331"/>
    </source>
</evidence>
<dbReference type="Proteomes" id="UP001059546">
    <property type="component" value="Chromosome IX"/>
</dbReference>
<accession>A0A9Q9CBP4</accession>
<protein>
    <recommendedName>
        <fullName evidence="2">mRNA guanylyltransferase</fullName>
        <ecNumber evidence="2">2.7.7.50</ecNumber>
    </recommendedName>
</protein>
<sequence length="366" mass="42686">MELFHLGNKVPPETAQSLRLDIYKKLSITSGKKREKFVGCHPISLTSDNIDLLLNEDFLVCEKSDGIRALLFVTEKEDVFRGYLYDRKNDFYELEMDFPFDLPVLMDGEILLEDGTTPTYAIFDCLIYEGVSQISKNLYKRLGYAQMFVERMNESTKRTRVLRKEGDDGFEQKRVPIEAGAQGLDRTYIHFYTKEMMKSYGFWEIYKKIPELKHGNDGLIFTPTDEPYSVGKRGVILKWKPSSINTVDFKVVRNGGLSCVYDLVCTGRKGKDVVFDQFFCEDEEMDGKIGEFLYDSDGYYWDLDELVLKKGGWKLYRIRTDKDTPNNIRIVCNILESLKDNLTIERLCTFYSAMRENSKNRERMKR</sequence>
<dbReference type="Gene3D" id="3.30.470.30">
    <property type="entry name" value="DNA ligase/mRNA capping enzyme"/>
    <property type="match status" value="1"/>
</dbReference>
<feature type="domain" description="mRNA capping enzyme C-terminal" evidence="12">
    <location>
        <begin position="276"/>
        <end position="347"/>
    </location>
</feature>
<evidence type="ECO:0000256" key="9">
    <source>
        <dbReference type="ARBA" id="ARBA00023242"/>
    </source>
</evidence>
<keyword evidence="9" id="KW-0539">Nucleus</keyword>
<dbReference type="SUPFAM" id="SSF56091">
    <property type="entry name" value="DNA ligase/mRNA capping enzyme, catalytic domain"/>
    <property type="match status" value="1"/>
</dbReference>
<gene>
    <name evidence="13" type="ORF">GPU96_09g17280</name>
</gene>
<dbReference type="Pfam" id="PF01331">
    <property type="entry name" value="mRNA_cap_enzyme"/>
    <property type="match status" value="1"/>
</dbReference>
<dbReference type="InterPro" id="IPR051029">
    <property type="entry name" value="mRNA_Capping_Enz/RNA_Phosphat"/>
</dbReference>
<proteinExistence type="predicted"/>
<dbReference type="InterPro" id="IPR013846">
    <property type="entry name" value="mRNA_cap_enzyme_C"/>
</dbReference>
<organism evidence="13 14">
    <name type="scientific">Encephalitozoon hellem</name>
    <name type="common">Microsporidian parasite</name>
    <dbReference type="NCBI Taxonomy" id="27973"/>
    <lineage>
        <taxon>Eukaryota</taxon>
        <taxon>Fungi</taxon>
        <taxon>Fungi incertae sedis</taxon>
        <taxon>Microsporidia</taxon>
        <taxon>Unikaryonidae</taxon>
        <taxon>Encephalitozoon</taxon>
    </lineage>
</organism>
<evidence type="ECO:0000256" key="3">
    <source>
        <dbReference type="ARBA" id="ARBA00022664"/>
    </source>
</evidence>
<dbReference type="CDD" id="cd07895">
    <property type="entry name" value="Adenylation_mRNA_capping"/>
    <property type="match status" value="1"/>
</dbReference>
<dbReference type="SUPFAM" id="SSF50249">
    <property type="entry name" value="Nucleic acid-binding proteins"/>
    <property type="match status" value="1"/>
</dbReference>
<evidence type="ECO:0000313" key="14">
    <source>
        <dbReference type="Proteomes" id="UP001059546"/>
    </source>
</evidence>
<keyword evidence="4" id="KW-0808">Transferase</keyword>
<evidence type="ECO:0000256" key="2">
    <source>
        <dbReference type="ARBA" id="ARBA00012475"/>
    </source>
</evidence>
<evidence type="ECO:0000256" key="10">
    <source>
        <dbReference type="ARBA" id="ARBA00044624"/>
    </source>
</evidence>
<feature type="domain" description="mRNA capping enzyme adenylation" evidence="11">
    <location>
        <begin position="41"/>
        <end position="240"/>
    </location>
</feature>
<evidence type="ECO:0000256" key="6">
    <source>
        <dbReference type="ARBA" id="ARBA00022741"/>
    </source>
</evidence>
<evidence type="ECO:0000256" key="5">
    <source>
        <dbReference type="ARBA" id="ARBA00022695"/>
    </source>
</evidence>
<dbReference type="InterPro" id="IPR001339">
    <property type="entry name" value="mRNA_cap_enzyme_adenylation"/>
</dbReference>
<dbReference type="Pfam" id="PF03919">
    <property type="entry name" value="mRNA_cap_C"/>
    <property type="match status" value="1"/>
</dbReference>
<reference evidence="13" key="1">
    <citation type="submission" date="2021-05" db="EMBL/GenBank/DDBJ databases">
        <title>Encephalitozoon hellem ATCC 50604 Complete Genome.</title>
        <authorList>
            <person name="Mascarenhas dos Santos A.C."/>
            <person name="Julian A.T."/>
            <person name="Pombert J.-F."/>
        </authorList>
    </citation>
    <scope>NUCLEOTIDE SEQUENCE</scope>
    <source>
        <strain evidence="13">ATCC 50604</strain>
    </source>
</reference>
<keyword evidence="6" id="KW-0547">Nucleotide-binding</keyword>
<comment type="subcellular location">
    <subcellularLocation>
        <location evidence="1">Nucleus</location>
    </subcellularLocation>
</comment>
<name>A0A9Q9CBP4_ENCHE</name>
<dbReference type="GO" id="GO:0004484">
    <property type="term" value="F:mRNA guanylyltransferase activity"/>
    <property type="evidence" value="ECO:0007669"/>
    <property type="project" value="UniProtKB-EC"/>
</dbReference>
<comment type="catalytic activity">
    <reaction evidence="10">
        <text>a 5'-end diphospho-ribonucleoside in mRNA + GTP + H(+) = a 5'-end (5'-triphosphoguanosine)-ribonucleoside in mRNA + diphosphate</text>
        <dbReference type="Rhea" id="RHEA:67012"/>
        <dbReference type="Rhea" id="RHEA-COMP:17165"/>
        <dbReference type="Rhea" id="RHEA-COMP:17166"/>
        <dbReference type="ChEBI" id="CHEBI:15378"/>
        <dbReference type="ChEBI" id="CHEBI:33019"/>
        <dbReference type="ChEBI" id="CHEBI:37565"/>
        <dbReference type="ChEBI" id="CHEBI:167616"/>
        <dbReference type="ChEBI" id="CHEBI:167617"/>
        <dbReference type="EC" id="2.7.7.50"/>
    </reaction>
    <physiologicalReaction direction="left-to-right" evidence="10">
        <dbReference type="Rhea" id="RHEA:67013"/>
    </physiologicalReaction>
</comment>
<evidence type="ECO:0000256" key="7">
    <source>
        <dbReference type="ARBA" id="ARBA00023042"/>
    </source>
</evidence>
<evidence type="ECO:0000313" key="13">
    <source>
        <dbReference type="EMBL" id="UTX43948.1"/>
    </source>
</evidence>
<dbReference type="PANTHER" id="PTHR10367:SF17">
    <property type="entry name" value="MRNA-CAPPING ENZYME"/>
    <property type="match status" value="1"/>
</dbReference>
<dbReference type="GO" id="GO:0005525">
    <property type="term" value="F:GTP binding"/>
    <property type="evidence" value="ECO:0007669"/>
    <property type="project" value="UniProtKB-KW"/>
</dbReference>
<dbReference type="Gene3D" id="2.40.50.140">
    <property type="entry name" value="Nucleic acid-binding proteins"/>
    <property type="match status" value="1"/>
</dbReference>
<evidence type="ECO:0000256" key="8">
    <source>
        <dbReference type="ARBA" id="ARBA00023134"/>
    </source>
</evidence>
<dbReference type="GO" id="GO:0005634">
    <property type="term" value="C:nucleus"/>
    <property type="evidence" value="ECO:0007669"/>
    <property type="project" value="UniProtKB-SubCell"/>
</dbReference>
<dbReference type="EMBL" id="CP075155">
    <property type="protein sequence ID" value="UTX43948.1"/>
    <property type="molecule type" value="Genomic_DNA"/>
</dbReference>
<keyword evidence="8" id="KW-0342">GTP-binding</keyword>
<dbReference type="PANTHER" id="PTHR10367">
    <property type="entry name" value="MRNA-CAPPING ENZYME"/>
    <property type="match status" value="1"/>
</dbReference>
<evidence type="ECO:0000256" key="4">
    <source>
        <dbReference type="ARBA" id="ARBA00022679"/>
    </source>
</evidence>
<keyword evidence="3" id="KW-0507">mRNA processing</keyword>
<dbReference type="GO" id="GO:0005524">
    <property type="term" value="F:ATP binding"/>
    <property type="evidence" value="ECO:0007669"/>
    <property type="project" value="InterPro"/>
</dbReference>
<evidence type="ECO:0000259" key="12">
    <source>
        <dbReference type="Pfam" id="PF03919"/>
    </source>
</evidence>
<keyword evidence="5" id="KW-0548">Nucleotidyltransferase</keyword>
<keyword evidence="7" id="KW-0506">mRNA capping</keyword>
<dbReference type="GO" id="GO:0006370">
    <property type="term" value="P:7-methylguanosine mRNA capping"/>
    <property type="evidence" value="ECO:0007669"/>
    <property type="project" value="UniProtKB-KW"/>
</dbReference>
<dbReference type="InterPro" id="IPR012340">
    <property type="entry name" value="NA-bd_OB-fold"/>
</dbReference>
<dbReference type="EC" id="2.7.7.50" evidence="2"/>